<dbReference type="AlphaFoldDB" id="A0A2V3INZ9"/>
<organism evidence="1 2">
    <name type="scientific">Gracilariopsis chorda</name>
    <dbReference type="NCBI Taxonomy" id="448386"/>
    <lineage>
        <taxon>Eukaryota</taxon>
        <taxon>Rhodophyta</taxon>
        <taxon>Florideophyceae</taxon>
        <taxon>Rhodymeniophycidae</taxon>
        <taxon>Gracilariales</taxon>
        <taxon>Gracilariaceae</taxon>
        <taxon>Gracilariopsis</taxon>
    </lineage>
</organism>
<accession>A0A2V3INZ9</accession>
<keyword evidence="2" id="KW-1185">Reference proteome</keyword>
<dbReference type="EMBL" id="NBIV01000111">
    <property type="protein sequence ID" value="PXF43779.1"/>
    <property type="molecule type" value="Genomic_DNA"/>
</dbReference>
<dbReference type="Proteomes" id="UP000247409">
    <property type="component" value="Unassembled WGS sequence"/>
</dbReference>
<gene>
    <name evidence="1" type="ORF">BWQ96_06472</name>
</gene>
<protein>
    <submittedName>
        <fullName evidence="1">Uncharacterized protein</fullName>
    </submittedName>
</protein>
<sequence>MIHLELLTLKSPKQALEQIASLEATRRRYAILHIEEAMSTGTHHGQRDEYEDVHQILETVVKDTVRALDLEGTITRYISLQKERLTTIKAIQESQI</sequence>
<evidence type="ECO:0000313" key="1">
    <source>
        <dbReference type="EMBL" id="PXF43779.1"/>
    </source>
</evidence>
<proteinExistence type="predicted"/>
<evidence type="ECO:0000313" key="2">
    <source>
        <dbReference type="Proteomes" id="UP000247409"/>
    </source>
</evidence>
<comment type="caution">
    <text evidence="1">The sequence shown here is derived from an EMBL/GenBank/DDBJ whole genome shotgun (WGS) entry which is preliminary data.</text>
</comment>
<name>A0A2V3INZ9_9FLOR</name>
<reference evidence="1 2" key="1">
    <citation type="journal article" date="2018" name="Mol. Biol. Evol.">
        <title>Analysis of the draft genome of the red seaweed Gracilariopsis chorda provides insights into genome size evolution in Rhodophyta.</title>
        <authorList>
            <person name="Lee J."/>
            <person name="Yang E.C."/>
            <person name="Graf L."/>
            <person name="Yang J.H."/>
            <person name="Qiu H."/>
            <person name="Zel Zion U."/>
            <person name="Chan C.X."/>
            <person name="Stephens T.G."/>
            <person name="Weber A.P.M."/>
            <person name="Boo G.H."/>
            <person name="Boo S.M."/>
            <person name="Kim K.M."/>
            <person name="Shin Y."/>
            <person name="Jung M."/>
            <person name="Lee S.J."/>
            <person name="Yim H.S."/>
            <person name="Lee J.H."/>
            <person name="Bhattacharya D."/>
            <person name="Yoon H.S."/>
        </authorList>
    </citation>
    <scope>NUCLEOTIDE SEQUENCE [LARGE SCALE GENOMIC DNA]</scope>
    <source>
        <strain evidence="1 2">SKKU-2015</strain>
        <tissue evidence="1">Whole body</tissue>
    </source>
</reference>